<dbReference type="Pfam" id="PF06032">
    <property type="entry name" value="S-Me-THD_N"/>
    <property type="match status" value="1"/>
</dbReference>
<dbReference type="Gene3D" id="3.40.1610.10">
    <property type="entry name" value="CV3147-like domain"/>
    <property type="match status" value="1"/>
</dbReference>
<keyword evidence="4" id="KW-1185">Reference proteome</keyword>
<dbReference type="InterPro" id="IPR024071">
    <property type="entry name" value="S-Me-THD_C_sf"/>
</dbReference>
<evidence type="ECO:0000313" key="3">
    <source>
        <dbReference type="EMBL" id="AEF95327.1"/>
    </source>
</evidence>
<proteinExistence type="predicted"/>
<reference evidence="3" key="1">
    <citation type="submission" date="2011-05" db="EMBL/GenBank/DDBJ databases">
        <title>Complete sequence of Desulfotomaculum carboxydivorans CO-1-SRB.</title>
        <authorList>
            <consortium name="US DOE Joint Genome Institute"/>
            <person name="Lucas S."/>
            <person name="Han J."/>
            <person name="Lapidus A."/>
            <person name="Cheng J.-F."/>
            <person name="Goodwin L."/>
            <person name="Pitluck S."/>
            <person name="Peters L."/>
            <person name="Mikhailova N."/>
            <person name="Lu M."/>
            <person name="Han C."/>
            <person name="Tapia R."/>
            <person name="Land M."/>
            <person name="Hauser L."/>
            <person name="Kyrpides N."/>
            <person name="Ivanova N."/>
            <person name="Pagani I."/>
            <person name="Stams A."/>
            <person name="Plugge C."/>
            <person name="Muyzer G."/>
            <person name="Kuever J."/>
            <person name="Parshina S."/>
            <person name="Ivanova A."/>
            <person name="Nazina T."/>
            <person name="Woyke T."/>
        </authorList>
    </citation>
    <scope>NUCLEOTIDE SEQUENCE [LARGE SCALE GENOMIC DNA]</scope>
    <source>
        <strain evidence="3">CO-1-SRB</strain>
    </source>
</reference>
<dbReference type="SUPFAM" id="SSF160991">
    <property type="entry name" value="CV3147-like"/>
    <property type="match status" value="1"/>
</dbReference>
<dbReference type="InterPro" id="IPR048350">
    <property type="entry name" value="S-Me-THD-like_C"/>
</dbReference>
<dbReference type="STRING" id="868595.Desca_2501"/>
<dbReference type="Pfam" id="PF20906">
    <property type="entry name" value="S-Me-THD_C"/>
    <property type="match status" value="1"/>
</dbReference>
<dbReference type="AlphaFoldDB" id="F6B4V5"/>
<dbReference type="InterPro" id="IPR027479">
    <property type="entry name" value="S-Me-THD_N_sf"/>
</dbReference>
<feature type="domain" description="S-Me-THD-like C-terminal" evidence="2">
    <location>
        <begin position="168"/>
        <end position="358"/>
    </location>
</feature>
<dbReference type="Proteomes" id="UP000009226">
    <property type="component" value="Chromosome"/>
</dbReference>
<dbReference type="eggNOG" id="COG3535">
    <property type="taxonomic scope" value="Bacteria"/>
</dbReference>
<accession>F6B4V5</accession>
<protein>
    <recommendedName>
        <fullName evidence="5">DUF917 domain-containing protein</fullName>
    </recommendedName>
</protein>
<dbReference type="Gene3D" id="2.40.390.10">
    <property type="entry name" value="CV3147-like"/>
    <property type="match status" value="1"/>
</dbReference>
<feature type="domain" description="S-Me-THD N-terminal" evidence="1">
    <location>
        <begin position="9"/>
        <end position="164"/>
    </location>
</feature>
<dbReference type="HOGENOM" id="CLU_038930_0_1_9"/>
<dbReference type="InterPro" id="IPR010318">
    <property type="entry name" value="S-Me-THD_N"/>
</dbReference>
<evidence type="ECO:0000313" key="4">
    <source>
        <dbReference type="Proteomes" id="UP000009226"/>
    </source>
</evidence>
<evidence type="ECO:0008006" key="5">
    <source>
        <dbReference type="Google" id="ProtNLM"/>
    </source>
</evidence>
<gene>
    <name evidence="3" type="ordered locus">Desca_2501</name>
</gene>
<evidence type="ECO:0000259" key="1">
    <source>
        <dbReference type="Pfam" id="PF06032"/>
    </source>
</evidence>
<evidence type="ECO:0000259" key="2">
    <source>
        <dbReference type="Pfam" id="PF20906"/>
    </source>
</evidence>
<dbReference type="RefSeq" id="WP_013810770.1">
    <property type="nucleotide sequence ID" value="NC_015565.1"/>
</dbReference>
<dbReference type="KEGG" id="dca:Desca_2501"/>
<name>F6B4V5_DESCC</name>
<dbReference type="EMBL" id="CP002736">
    <property type="protein sequence ID" value="AEF95327.1"/>
    <property type="molecule type" value="Genomic_DNA"/>
</dbReference>
<sequence length="369" mass="40188">MPKLLEHHDIGSLTLGSILLGSGGGGNAFILSPVVENYLLKQGVKVKLIPYHELPDDTFVAAIGMLGSPELMEENLPDGTEGVRAITLLEQALHRKIDVLYSLEGAGVNMLYPLLVAAKTGLPLIDGDGMGRAFPELQMTTFHIYGQPGTPFALTNSEGKQDVFYNQDNFLLDLATRRALVQYGGVGYFAGFAMSGRKVKDGLVPGTLSFALELGKSLQANHYEEALLSLIQCTKNSLYGRAVELFIGTVEEVGEIAALKLKSISLKGLKQYREDSCNILMQNENVFAYRNNKVVAMVPDIISFLSYPAGQPVNNNEIYSGMQIAVIGIPCPALLRTRRALAVVGPSSFGYKMEYEPLEQLHQSYYFGG</sequence>
<organism evidence="3 4">
    <name type="scientific">Desulfotomaculum nigrificans (strain DSM 14880 / VKM B-2319 / CO-1-SRB)</name>
    <name type="common">Desulfotomaculum carboxydivorans</name>
    <dbReference type="NCBI Taxonomy" id="868595"/>
    <lineage>
        <taxon>Bacteria</taxon>
        <taxon>Bacillati</taxon>
        <taxon>Bacillota</taxon>
        <taxon>Clostridia</taxon>
        <taxon>Eubacteriales</taxon>
        <taxon>Desulfotomaculaceae</taxon>
        <taxon>Desulfotomaculum</taxon>
    </lineage>
</organism>